<dbReference type="RefSeq" id="WP_091586875.1">
    <property type="nucleotide sequence ID" value="NZ_FNDU01000011.1"/>
</dbReference>
<evidence type="ECO:0000313" key="2">
    <source>
        <dbReference type="EMBL" id="SDI73214.1"/>
    </source>
</evidence>
<keyword evidence="1" id="KW-1133">Transmembrane helix</keyword>
<keyword evidence="3" id="KW-1185">Reference proteome</keyword>
<feature type="transmembrane region" description="Helical" evidence="1">
    <location>
        <begin position="138"/>
        <end position="161"/>
    </location>
</feature>
<dbReference type="OrthoDB" id="6400183at2"/>
<keyword evidence="1" id="KW-0472">Membrane</keyword>
<dbReference type="Pfam" id="PF06695">
    <property type="entry name" value="Sm_multidrug_ex"/>
    <property type="match status" value="1"/>
</dbReference>
<evidence type="ECO:0000256" key="1">
    <source>
        <dbReference type="SAM" id="Phobius"/>
    </source>
</evidence>
<dbReference type="STRING" id="930129.SAMN05216352_11139"/>
<name>A0A1G8MZ79_9BACI</name>
<dbReference type="InterPro" id="IPR009577">
    <property type="entry name" value="Sm_multidrug_ex"/>
</dbReference>
<accession>A0A1G8MZ79</accession>
<dbReference type="AlphaFoldDB" id="A0A1G8MZ79"/>
<dbReference type="Proteomes" id="UP000199017">
    <property type="component" value="Unassembled WGS sequence"/>
</dbReference>
<feature type="transmembrane region" description="Helical" evidence="1">
    <location>
        <begin position="6"/>
        <end position="30"/>
    </location>
</feature>
<feature type="transmembrane region" description="Helical" evidence="1">
    <location>
        <begin position="106"/>
        <end position="131"/>
    </location>
</feature>
<proteinExistence type="predicted"/>
<dbReference type="EMBL" id="FNDU01000011">
    <property type="protein sequence ID" value="SDI73214.1"/>
    <property type="molecule type" value="Genomic_DNA"/>
</dbReference>
<feature type="transmembrane region" description="Helical" evidence="1">
    <location>
        <begin position="37"/>
        <end position="58"/>
    </location>
</feature>
<sequence length="169" mass="18881">MLEVIGWYISIFLMAATPWLELLVVIPIGIGAGLNPVIVGVIAFLGNALPVFLLIYGMDGIREMKWIKKWKERARFRHDVQQSADKEKLAKKQARKEKMQRVFDKYGVAGLALAGPGITGIHLATIFAMAFNAKKRKVVLWMNVSLALWTLGMTAASFYGIEWLANLFG</sequence>
<reference evidence="2 3" key="1">
    <citation type="submission" date="2016-10" db="EMBL/GenBank/DDBJ databases">
        <authorList>
            <person name="de Groot N.N."/>
        </authorList>
    </citation>
    <scope>NUCLEOTIDE SEQUENCE [LARGE SCALE GENOMIC DNA]</scope>
    <source>
        <strain evidence="3">P4B,CCM 7963,CECT 7998,DSM 25260,IBRC-M 10614,KCTC 13821</strain>
    </source>
</reference>
<evidence type="ECO:0000313" key="3">
    <source>
        <dbReference type="Proteomes" id="UP000199017"/>
    </source>
</evidence>
<protein>
    <submittedName>
        <fullName evidence="2">Putative small multi-drug export protein</fullName>
    </submittedName>
</protein>
<gene>
    <name evidence="2" type="ORF">SAMN05216352_11139</name>
</gene>
<organism evidence="2 3">
    <name type="scientific">Alteribacillus bidgolensis</name>
    <dbReference type="NCBI Taxonomy" id="930129"/>
    <lineage>
        <taxon>Bacteria</taxon>
        <taxon>Bacillati</taxon>
        <taxon>Bacillota</taxon>
        <taxon>Bacilli</taxon>
        <taxon>Bacillales</taxon>
        <taxon>Bacillaceae</taxon>
        <taxon>Alteribacillus</taxon>
    </lineage>
</organism>
<keyword evidence="1" id="KW-0812">Transmembrane</keyword>